<accession>A0A7L9GCH4</accession>
<dbReference type="CDD" id="cd17320">
    <property type="entry name" value="MFS_MdfA_MDR_like"/>
    <property type="match status" value="1"/>
</dbReference>
<feature type="transmembrane region" description="Helical" evidence="8">
    <location>
        <begin position="26"/>
        <end position="48"/>
    </location>
</feature>
<evidence type="ECO:0000256" key="6">
    <source>
        <dbReference type="ARBA" id="ARBA00022989"/>
    </source>
</evidence>
<keyword evidence="3 8" id="KW-0813">Transport</keyword>
<feature type="domain" description="Major facilitator superfamily (MFS) profile" evidence="9">
    <location>
        <begin position="26"/>
        <end position="409"/>
    </location>
</feature>
<dbReference type="InterPro" id="IPR005829">
    <property type="entry name" value="Sugar_transporter_CS"/>
</dbReference>
<dbReference type="InterPro" id="IPR011701">
    <property type="entry name" value="MFS"/>
</dbReference>
<dbReference type="RefSeq" id="WP_014756849.1">
    <property type="nucleotide sequence ID" value="NZ_CP062699.1"/>
</dbReference>
<evidence type="ECO:0000256" key="2">
    <source>
        <dbReference type="ARBA" id="ARBA00006236"/>
    </source>
</evidence>
<sequence>MNSQLETHANEADGETQRANVLTAKVILLLAALAAISNLSTNIILPAFPEMARQFNVSSQKLGLTLSSFFITFAFAQLLVGPLADRYGRKRLVVGGLMIFVVGTFWAANAATFDMLILGRVIQAIGVCAAAVLARAIARDLYEGENLARALSLTMIAAATAPGFSPLIGSMLNTTLGWRALFVVVGMSAILIALFYARGIGETLPGRRRVTQSVPAVLIAYVKLASNRLFILPALATSLLMSGLFASFAAAPSILMDGMGLNSLQVGLYFAATVFVVFAAGLAAPRLAHRWGSRAITLSGLATACLAGALLLVGPSNPSLGWYSLSMVLFLWGMGIANPLGTALTMTPFGKEAGLASALLGFLTMAIGAVSTWMVSTPKFPTVAILGTTQTAVCLLAIMLFAWYAKRKVPHSTQRT</sequence>
<dbReference type="PROSITE" id="PS00216">
    <property type="entry name" value="SUGAR_TRANSPORT_1"/>
    <property type="match status" value="1"/>
</dbReference>
<dbReference type="AlphaFoldDB" id="A0A7L9GCH4"/>
<dbReference type="Gene3D" id="1.20.1720.10">
    <property type="entry name" value="Multidrug resistance protein D"/>
    <property type="match status" value="1"/>
</dbReference>
<keyword evidence="6 8" id="KW-1133">Transmembrane helix</keyword>
<comment type="similarity">
    <text evidence="2 8">Belongs to the major facilitator superfamily. Bcr/CmlA family.</text>
</comment>
<feature type="transmembrane region" description="Helical" evidence="8">
    <location>
        <begin position="92"/>
        <end position="111"/>
    </location>
</feature>
<dbReference type="InterPro" id="IPR004812">
    <property type="entry name" value="Efflux_drug-R_Bcr/CmlA"/>
</dbReference>
<feature type="transmembrane region" description="Helical" evidence="8">
    <location>
        <begin position="150"/>
        <end position="172"/>
    </location>
</feature>
<protein>
    <recommendedName>
        <fullName evidence="8">Bcr/CflA family efflux transporter</fullName>
    </recommendedName>
</protein>
<feature type="transmembrane region" description="Helical" evidence="8">
    <location>
        <begin position="117"/>
        <end position="138"/>
    </location>
</feature>
<dbReference type="NCBIfam" id="TIGR00710">
    <property type="entry name" value="efflux_Bcr_CflA"/>
    <property type="match status" value="1"/>
</dbReference>
<feature type="transmembrane region" description="Helical" evidence="8">
    <location>
        <begin position="353"/>
        <end position="376"/>
    </location>
</feature>
<feature type="transmembrane region" description="Helical" evidence="8">
    <location>
        <begin position="266"/>
        <end position="284"/>
    </location>
</feature>
<evidence type="ECO:0000313" key="11">
    <source>
        <dbReference type="Proteomes" id="UP000593847"/>
    </source>
</evidence>
<evidence type="ECO:0000259" key="9">
    <source>
        <dbReference type="PROSITE" id="PS50850"/>
    </source>
</evidence>
<keyword evidence="5 8" id="KW-0812">Transmembrane</keyword>
<organism evidence="10 11">
    <name type="scientific">Pseudomonas taiwanensis</name>
    <dbReference type="NCBI Taxonomy" id="470150"/>
    <lineage>
        <taxon>Bacteria</taxon>
        <taxon>Pseudomonadati</taxon>
        <taxon>Pseudomonadota</taxon>
        <taxon>Gammaproteobacteria</taxon>
        <taxon>Pseudomonadales</taxon>
        <taxon>Pseudomonadaceae</taxon>
        <taxon>Pseudomonas</taxon>
    </lineage>
</organism>
<proteinExistence type="inferred from homology"/>
<dbReference type="InterPro" id="IPR036259">
    <property type="entry name" value="MFS_trans_sf"/>
</dbReference>
<evidence type="ECO:0000256" key="1">
    <source>
        <dbReference type="ARBA" id="ARBA00004651"/>
    </source>
</evidence>
<feature type="transmembrane region" description="Helical" evidence="8">
    <location>
        <begin position="382"/>
        <end position="405"/>
    </location>
</feature>
<dbReference type="Pfam" id="PF07690">
    <property type="entry name" value="MFS_1"/>
    <property type="match status" value="1"/>
</dbReference>
<dbReference type="EMBL" id="CP062699">
    <property type="protein sequence ID" value="QOJ89978.1"/>
    <property type="molecule type" value="Genomic_DNA"/>
</dbReference>
<gene>
    <name evidence="10" type="ORF">ICN73_19170</name>
</gene>
<dbReference type="InterPro" id="IPR050189">
    <property type="entry name" value="MFS_Efflux_Transporters"/>
</dbReference>
<keyword evidence="7 8" id="KW-0472">Membrane</keyword>
<name>A0A7L9GCH4_9PSED</name>
<dbReference type="GO" id="GO:0005886">
    <property type="term" value="C:plasma membrane"/>
    <property type="evidence" value="ECO:0007669"/>
    <property type="project" value="UniProtKB-SubCell"/>
</dbReference>
<feature type="transmembrane region" description="Helical" evidence="8">
    <location>
        <begin position="229"/>
        <end position="254"/>
    </location>
</feature>
<evidence type="ECO:0000256" key="4">
    <source>
        <dbReference type="ARBA" id="ARBA00022475"/>
    </source>
</evidence>
<keyword evidence="8" id="KW-0997">Cell inner membrane</keyword>
<dbReference type="PROSITE" id="PS50850">
    <property type="entry name" value="MFS"/>
    <property type="match status" value="1"/>
</dbReference>
<dbReference type="SUPFAM" id="SSF103473">
    <property type="entry name" value="MFS general substrate transporter"/>
    <property type="match status" value="1"/>
</dbReference>
<dbReference type="PANTHER" id="PTHR43124">
    <property type="entry name" value="PURINE EFFLUX PUMP PBUE"/>
    <property type="match status" value="1"/>
</dbReference>
<dbReference type="GO" id="GO:1990961">
    <property type="term" value="P:xenobiotic detoxification by transmembrane export across the plasma membrane"/>
    <property type="evidence" value="ECO:0007669"/>
    <property type="project" value="InterPro"/>
</dbReference>
<feature type="transmembrane region" description="Helical" evidence="8">
    <location>
        <begin position="60"/>
        <end position="80"/>
    </location>
</feature>
<evidence type="ECO:0000313" key="10">
    <source>
        <dbReference type="EMBL" id="QOJ89978.1"/>
    </source>
</evidence>
<comment type="subcellular location">
    <subcellularLocation>
        <location evidence="8">Cell inner membrane</location>
        <topology evidence="8">Multi-pass membrane protein</topology>
    </subcellularLocation>
    <subcellularLocation>
        <location evidence="1">Cell membrane</location>
        <topology evidence="1">Multi-pass membrane protein</topology>
    </subcellularLocation>
</comment>
<dbReference type="InterPro" id="IPR020846">
    <property type="entry name" value="MFS_dom"/>
</dbReference>
<evidence type="ECO:0000256" key="5">
    <source>
        <dbReference type="ARBA" id="ARBA00022692"/>
    </source>
</evidence>
<keyword evidence="4" id="KW-1003">Cell membrane</keyword>
<feature type="transmembrane region" description="Helical" evidence="8">
    <location>
        <begin position="296"/>
        <end position="314"/>
    </location>
</feature>
<dbReference type="PANTHER" id="PTHR43124:SF3">
    <property type="entry name" value="CHLORAMPHENICOL EFFLUX PUMP RV0191"/>
    <property type="match status" value="1"/>
</dbReference>
<dbReference type="GO" id="GO:0042910">
    <property type="term" value="F:xenobiotic transmembrane transporter activity"/>
    <property type="evidence" value="ECO:0007669"/>
    <property type="project" value="InterPro"/>
</dbReference>
<reference evidence="10" key="1">
    <citation type="submission" date="2020-09" db="EMBL/GenBank/DDBJ databases">
        <title>Complete genome sequence of Pseudomonas taiwanensis CC, a plant growth-promoting and biotite-weathering strain.</title>
        <authorList>
            <person name="Cheng C."/>
        </authorList>
    </citation>
    <scope>NUCLEOTIDE SEQUENCE [LARGE SCALE GENOMIC DNA]</scope>
    <source>
        <strain evidence="10">WRS8</strain>
    </source>
</reference>
<evidence type="ECO:0000256" key="8">
    <source>
        <dbReference type="RuleBase" id="RU365088"/>
    </source>
</evidence>
<dbReference type="KEGG" id="ptai:ICN73_19170"/>
<evidence type="ECO:0000256" key="3">
    <source>
        <dbReference type="ARBA" id="ARBA00022448"/>
    </source>
</evidence>
<feature type="transmembrane region" description="Helical" evidence="8">
    <location>
        <begin position="320"/>
        <end position="341"/>
    </location>
</feature>
<keyword evidence="11" id="KW-1185">Reference proteome</keyword>
<dbReference type="Proteomes" id="UP000593847">
    <property type="component" value="Chromosome"/>
</dbReference>
<feature type="transmembrane region" description="Helical" evidence="8">
    <location>
        <begin position="178"/>
        <end position="197"/>
    </location>
</feature>
<evidence type="ECO:0000256" key="7">
    <source>
        <dbReference type="ARBA" id="ARBA00023136"/>
    </source>
</evidence>